<organism evidence="1 2">
    <name type="scientific">Oryza sativa subsp. japonica</name>
    <name type="common">Rice</name>
    <dbReference type="NCBI Taxonomy" id="39947"/>
    <lineage>
        <taxon>Eukaryota</taxon>
        <taxon>Viridiplantae</taxon>
        <taxon>Streptophyta</taxon>
        <taxon>Embryophyta</taxon>
        <taxon>Tracheophyta</taxon>
        <taxon>Spermatophyta</taxon>
        <taxon>Magnoliopsida</taxon>
        <taxon>Liliopsida</taxon>
        <taxon>Poales</taxon>
        <taxon>Poaceae</taxon>
        <taxon>BOP clade</taxon>
        <taxon>Oryzoideae</taxon>
        <taxon>Oryzeae</taxon>
        <taxon>Oryzinae</taxon>
        <taxon>Oryza</taxon>
        <taxon>Oryza sativa</taxon>
    </lineage>
</organism>
<proteinExistence type="predicted"/>
<evidence type="ECO:0000313" key="1">
    <source>
        <dbReference type="EMBL" id="BAD05426.1"/>
    </source>
</evidence>
<gene>
    <name evidence="1" type="primary">P0434E03.14</name>
</gene>
<reference evidence="2" key="1">
    <citation type="journal article" date="2005" name="Nature">
        <title>The map-based sequence of the rice genome.</title>
        <authorList>
            <consortium name="International rice genome sequencing project (IRGSP)"/>
            <person name="Matsumoto T."/>
            <person name="Wu J."/>
            <person name="Kanamori H."/>
            <person name="Katayose Y."/>
            <person name="Fujisawa M."/>
            <person name="Namiki N."/>
            <person name="Mizuno H."/>
            <person name="Yamamoto K."/>
            <person name="Antonio B.A."/>
            <person name="Baba T."/>
            <person name="Sakata K."/>
            <person name="Nagamura Y."/>
            <person name="Aoki H."/>
            <person name="Arikawa K."/>
            <person name="Arita K."/>
            <person name="Bito T."/>
            <person name="Chiden Y."/>
            <person name="Fujitsuka N."/>
            <person name="Fukunaka R."/>
            <person name="Hamada M."/>
            <person name="Harada C."/>
            <person name="Hayashi A."/>
            <person name="Hijishita S."/>
            <person name="Honda M."/>
            <person name="Hosokawa S."/>
            <person name="Ichikawa Y."/>
            <person name="Idonuma A."/>
            <person name="Iijima M."/>
            <person name="Ikeda M."/>
            <person name="Ikeno M."/>
            <person name="Ito K."/>
            <person name="Ito S."/>
            <person name="Ito T."/>
            <person name="Ito Y."/>
            <person name="Ito Y."/>
            <person name="Iwabuchi A."/>
            <person name="Kamiya K."/>
            <person name="Karasawa W."/>
            <person name="Kurita K."/>
            <person name="Katagiri S."/>
            <person name="Kikuta A."/>
            <person name="Kobayashi H."/>
            <person name="Kobayashi N."/>
            <person name="Machita K."/>
            <person name="Maehara T."/>
            <person name="Masukawa M."/>
            <person name="Mizubayashi T."/>
            <person name="Mukai Y."/>
            <person name="Nagasaki H."/>
            <person name="Nagata Y."/>
            <person name="Naito S."/>
            <person name="Nakashima M."/>
            <person name="Nakama Y."/>
            <person name="Nakamichi Y."/>
            <person name="Nakamura M."/>
            <person name="Meguro A."/>
            <person name="Negishi M."/>
            <person name="Ohta I."/>
            <person name="Ohta T."/>
            <person name="Okamoto M."/>
            <person name="Ono N."/>
            <person name="Saji S."/>
            <person name="Sakaguchi M."/>
            <person name="Sakai K."/>
            <person name="Shibata M."/>
            <person name="Shimokawa T."/>
            <person name="Song J."/>
            <person name="Takazaki Y."/>
            <person name="Terasawa K."/>
            <person name="Tsugane M."/>
            <person name="Tsuji K."/>
            <person name="Ueda S."/>
            <person name="Waki K."/>
            <person name="Yamagata H."/>
            <person name="Yamamoto M."/>
            <person name="Yamamoto S."/>
            <person name="Yamane H."/>
            <person name="Yoshiki S."/>
            <person name="Yoshihara R."/>
            <person name="Yukawa K."/>
            <person name="Zhong H."/>
            <person name="Yano M."/>
            <person name="Yuan Q."/>
            <person name="Ouyang S."/>
            <person name="Liu J."/>
            <person name="Jones K.M."/>
            <person name="Gansberger K."/>
            <person name="Moffat K."/>
            <person name="Hill J."/>
            <person name="Bera J."/>
            <person name="Fadrosh D."/>
            <person name="Jin S."/>
            <person name="Johri S."/>
            <person name="Kim M."/>
            <person name="Overton L."/>
            <person name="Reardon M."/>
            <person name="Tsitrin T."/>
            <person name="Vuong H."/>
            <person name="Weaver B."/>
            <person name="Ciecko A."/>
            <person name="Tallon L."/>
            <person name="Jackson J."/>
            <person name="Pai G."/>
            <person name="Aken S.V."/>
            <person name="Utterback T."/>
            <person name="Reidmuller S."/>
            <person name="Feldblyum T."/>
            <person name="Hsiao J."/>
            <person name="Zismann V."/>
            <person name="Iobst S."/>
            <person name="de Vazeille A.R."/>
            <person name="Buell C.R."/>
            <person name="Ying K."/>
            <person name="Li Y."/>
            <person name="Lu T."/>
            <person name="Huang Y."/>
            <person name="Zhao Q."/>
            <person name="Feng Q."/>
            <person name="Zhang L."/>
            <person name="Zhu J."/>
            <person name="Weng Q."/>
            <person name="Mu J."/>
            <person name="Lu Y."/>
            <person name="Fan D."/>
            <person name="Liu Y."/>
            <person name="Guan J."/>
            <person name="Zhang Y."/>
            <person name="Yu S."/>
            <person name="Liu X."/>
            <person name="Zhang Y."/>
            <person name="Hong G."/>
            <person name="Han B."/>
            <person name="Choisne N."/>
            <person name="Demange N."/>
            <person name="Orjeda G."/>
            <person name="Samain S."/>
            <person name="Cattolico L."/>
            <person name="Pelletier E."/>
            <person name="Couloux A."/>
            <person name="Segurens B."/>
            <person name="Wincker P."/>
            <person name="D'Hont A."/>
            <person name="Scarpelli C."/>
            <person name="Weissenbach J."/>
            <person name="Salanoubat M."/>
            <person name="Quetier F."/>
            <person name="Yu Y."/>
            <person name="Kim H.R."/>
            <person name="Rambo T."/>
            <person name="Currie J."/>
            <person name="Collura K."/>
            <person name="Luo M."/>
            <person name="Yang T."/>
            <person name="Ammiraju J.S.S."/>
            <person name="Engler F."/>
            <person name="Soderlund C."/>
            <person name="Wing R.A."/>
            <person name="Palmer L.E."/>
            <person name="de la Bastide M."/>
            <person name="Spiegel L."/>
            <person name="Nascimento L."/>
            <person name="Zutavern T."/>
            <person name="O'Shaughnessy A."/>
            <person name="Dike S."/>
            <person name="Dedhia N."/>
            <person name="Preston R."/>
            <person name="Balija V."/>
            <person name="McCombie W.R."/>
            <person name="Chow T."/>
            <person name="Chen H."/>
            <person name="Chung M."/>
            <person name="Chen C."/>
            <person name="Shaw J."/>
            <person name="Wu H."/>
            <person name="Hsiao K."/>
            <person name="Chao Y."/>
            <person name="Chu M."/>
            <person name="Cheng C."/>
            <person name="Hour A."/>
            <person name="Lee P."/>
            <person name="Lin S."/>
            <person name="Lin Y."/>
            <person name="Liou J."/>
            <person name="Liu S."/>
            <person name="Hsing Y."/>
            <person name="Raghuvanshi S."/>
            <person name="Mohanty A."/>
            <person name="Bharti A.K."/>
            <person name="Gaur A."/>
            <person name="Gupta V."/>
            <person name="Kumar D."/>
            <person name="Ravi V."/>
            <person name="Vij S."/>
            <person name="Kapur A."/>
            <person name="Khurana P."/>
            <person name="Khurana P."/>
            <person name="Khurana J.P."/>
            <person name="Tyagi A.K."/>
            <person name="Gaikwad K."/>
            <person name="Singh A."/>
            <person name="Dalal V."/>
            <person name="Srivastava S."/>
            <person name="Dixit A."/>
            <person name="Pal A.K."/>
            <person name="Ghazi I.A."/>
            <person name="Yadav M."/>
            <person name="Pandit A."/>
            <person name="Bhargava A."/>
            <person name="Sureshbabu K."/>
            <person name="Batra K."/>
            <person name="Sharma T.R."/>
            <person name="Mohapatra T."/>
            <person name="Singh N.K."/>
            <person name="Messing J."/>
            <person name="Nelson A.B."/>
            <person name="Fuks G."/>
            <person name="Kavchok S."/>
            <person name="Keizer G."/>
            <person name="Linton E."/>
            <person name="Llaca V."/>
            <person name="Song R."/>
            <person name="Tanyolac B."/>
            <person name="Young S."/>
            <person name="Ho-Il K."/>
            <person name="Hahn J.H."/>
            <person name="Sangsakoo G."/>
            <person name="Vanavichit A."/>
            <person name="de Mattos Luiz.A.T."/>
            <person name="Zimmer P.D."/>
            <person name="Malone G."/>
            <person name="Dellagostin O."/>
            <person name="de Oliveira A.C."/>
            <person name="Bevan M."/>
            <person name="Bancroft I."/>
            <person name="Minx P."/>
            <person name="Cordum H."/>
            <person name="Wilson R."/>
            <person name="Cheng Z."/>
            <person name="Jin W."/>
            <person name="Jiang J."/>
            <person name="Leong S.A."/>
            <person name="Iwama H."/>
            <person name="Gojobori T."/>
            <person name="Itoh T."/>
            <person name="Niimura Y."/>
            <person name="Fujii Y."/>
            <person name="Habara T."/>
            <person name="Sakai H."/>
            <person name="Sato Y."/>
            <person name="Wilson G."/>
            <person name="Kumar K."/>
            <person name="McCouch S."/>
            <person name="Juretic N."/>
            <person name="Hoen D."/>
            <person name="Wright S."/>
            <person name="Bruskiewich R."/>
            <person name="Bureau T."/>
            <person name="Miyao A."/>
            <person name="Hirochika H."/>
            <person name="Nishikawa T."/>
            <person name="Kadowaki K."/>
            <person name="Sugiura M."/>
            <person name="Burr B."/>
            <person name="Sasaki T."/>
        </authorList>
    </citation>
    <scope>NUCLEOTIDE SEQUENCE [LARGE SCALE GENOMIC DNA]</scope>
    <source>
        <strain evidence="2">cv. Nipponbare</strain>
    </source>
</reference>
<dbReference type="AlphaFoldDB" id="Q6ZA17"/>
<protein>
    <submittedName>
        <fullName evidence="1">Uncharacterized protein</fullName>
    </submittedName>
</protein>
<sequence length="71" mass="8015">MPRHGQFHGGADYIELLYDIGSMVDQKVERSEEYQGDGLMFASHGDRGQMTRELADCYRRLVSMPVPHDGG</sequence>
<evidence type="ECO:0000313" key="2">
    <source>
        <dbReference type="Proteomes" id="UP000000763"/>
    </source>
</evidence>
<dbReference type="EMBL" id="AP004689">
    <property type="protein sequence ID" value="BAD05426.1"/>
    <property type="molecule type" value="Genomic_DNA"/>
</dbReference>
<reference evidence="2" key="2">
    <citation type="journal article" date="2008" name="Nucleic Acids Res.">
        <title>The rice annotation project database (RAP-DB): 2008 update.</title>
        <authorList>
            <consortium name="The rice annotation project (RAP)"/>
        </authorList>
    </citation>
    <scope>GENOME REANNOTATION</scope>
    <source>
        <strain evidence="2">cv. Nipponbare</strain>
    </source>
</reference>
<dbReference type="Proteomes" id="UP000000763">
    <property type="component" value="Chromosome 8"/>
</dbReference>
<name>Q6ZA17_ORYSJ</name>
<accession>Q6ZA17</accession>